<proteinExistence type="predicted"/>
<organism evidence="1">
    <name type="scientific">marine sediment metagenome</name>
    <dbReference type="NCBI Taxonomy" id="412755"/>
    <lineage>
        <taxon>unclassified sequences</taxon>
        <taxon>metagenomes</taxon>
        <taxon>ecological metagenomes</taxon>
    </lineage>
</organism>
<dbReference type="GO" id="GO:0006355">
    <property type="term" value="P:regulation of DNA-templated transcription"/>
    <property type="evidence" value="ECO:0007669"/>
    <property type="project" value="InterPro"/>
</dbReference>
<dbReference type="EMBL" id="LAZR01039702">
    <property type="protein sequence ID" value="KKL16343.1"/>
    <property type="molecule type" value="Genomic_DNA"/>
</dbReference>
<reference evidence="1" key="1">
    <citation type="journal article" date="2015" name="Nature">
        <title>Complex archaea that bridge the gap between prokaryotes and eukaryotes.</title>
        <authorList>
            <person name="Spang A."/>
            <person name="Saw J.H."/>
            <person name="Jorgensen S.L."/>
            <person name="Zaremba-Niedzwiedzka K."/>
            <person name="Martijn J."/>
            <person name="Lind A.E."/>
            <person name="van Eijk R."/>
            <person name="Schleper C."/>
            <person name="Guy L."/>
            <person name="Ettema T.J."/>
        </authorList>
    </citation>
    <scope>NUCLEOTIDE SEQUENCE</scope>
</reference>
<dbReference type="InterPro" id="IPR020518">
    <property type="entry name" value="Tscrpt_reg_PrtN"/>
</dbReference>
<protein>
    <submittedName>
        <fullName evidence="1">Uncharacterized protein</fullName>
    </submittedName>
</protein>
<name>A0A0F9DWX7_9ZZZZ</name>
<comment type="caution">
    <text evidence="1">The sequence shown here is derived from an EMBL/GenBank/DDBJ whole genome shotgun (WGS) entry which is preliminary data.</text>
</comment>
<dbReference type="AlphaFoldDB" id="A0A0F9DWX7"/>
<accession>A0A0F9DWX7</accession>
<dbReference type="Pfam" id="PF11112">
    <property type="entry name" value="PyocinActivator"/>
    <property type="match status" value="1"/>
</dbReference>
<sequence>MRPTTFECLLAHFAGTPMLPIEAVAKYLDIDKDTLISKIHRRKISFTYFRATDGQKGKKFVMVADLADHIDNCREKALEQMAKFPSFAATSEENNSKSE</sequence>
<evidence type="ECO:0000313" key="1">
    <source>
        <dbReference type="EMBL" id="KKL16343.1"/>
    </source>
</evidence>
<gene>
    <name evidence="1" type="ORF">LCGC14_2496530</name>
</gene>